<evidence type="ECO:0000313" key="2">
    <source>
        <dbReference type="Proteomes" id="UP001320154"/>
    </source>
</evidence>
<comment type="caution">
    <text evidence="1">The sequence shown here is derived from an EMBL/GenBank/DDBJ whole genome shotgun (WGS) entry which is preliminary data.</text>
</comment>
<gene>
    <name evidence="1" type="ORF">HOP60_09995</name>
</gene>
<proteinExistence type="predicted"/>
<protein>
    <submittedName>
        <fullName evidence="1">Uncharacterized protein</fullName>
    </submittedName>
</protein>
<dbReference type="RefSeq" id="WP_234250579.1">
    <property type="nucleotide sequence ID" value="NZ_JABFTQ010000005.1"/>
</dbReference>
<dbReference type="EMBL" id="JABFTQ010000005">
    <property type="protein sequence ID" value="MCE8047060.1"/>
    <property type="molecule type" value="Genomic_DNA"/>
</dbReference>
<organism evidence="1 2">
    <name type="scientific">Billgrantia desiderata</name>
    <dbReference type="NCBI Taxonomy" id="52021"/>
    <lineage>
        <taxon>Bacteria</taxon>
        <taxon>Pseudomonadati</taxon>
        <taxon>Pseudomonadota</taxon>
        <taxon>Gammaproteobacteria</taxon>
        <taxon>Oceanospirillales</taxon>
        <taxon>Halomonadaceae</taxon>
        <taxon>Billgrantia</taxon>
    </lineage>
</organism>
<accession>A0ABS9B518</accession>
<reference evidence="1 2" key="1">
    <citation type="journal article" date="2021" name="Front. Microbiol.">
        <title>Aerobic Denitrification and Heterotrophic Sulfur Oxidation in the Genus Halomonas Revealed by Six Novel Species Characterizations and Genome-Based Analysis.</title>
        <authorList>
            <person name="Wang L."/>
            <person name="Shao Z."/>
        </authorList>
    </citation>
    <scope>NUCLEOTIDE SEQUENCE [LARGE SCALE GENOMIC DNA]</scope>
    <source>
        <strain evidence="1 2">MCCC 1A05748</strain>
    </source>
</reference>
<dbReference type="Proteomes" id="UP001320154">
    <property type="component" value="Unassembled WGS sequence"/>
</dbReference>
<keyword evidence="2" id="KW-1185">Reference proteome</keyword>
<name>A0ABS9B518_9GAMM</name>
<evidence type="ECO:0000313" key="1">
    <source>
        <dbReference type="EMBL" id="MCE8047060.1"/>
    </source>
</evidence>
<sequence>MAKPYIKATDPATGERVTLHELSVRHDLYYSTVRRRYWRGQRGWDLVKMSTRWREWNGRELKLLDRHYRIGTPVDEIAKIVGHTPAAVRRRAAERGLKHPRHCSAQAIRNFEAAHGKPLVAIAREYRSRRLSRSDLAGAIGVTYQTLRRFLPDDLWQSWPVMTIGRVDAAKHRRKDSTERSVA</sequence>